<dbReference type="SUPFAM" id="SSF51306">
    <property type="entry name" value="LexA/Signal peptidase"/>
    <property type="match status" value="1"/>
</dbReference>
<dbReference type="GO" id="GO:0016020">
    <property type="term" value="C:membrane"/>
    <property type="evidence" value="ECO:0007669"/>
    <property type="project" value="UniProtKB-SubCell"/>
</dbReference>
<feature type="transmembrane region" description="Helical" evidence="7">
    <location>
        <begin position="7"/>
        <end position="32"/>
    </location>
</feature>
<dbReference type="PROSITE" id="PS00760">
    <property type="entry name" value="SPASE_I_2"/>
    <property type="match status" value="1"/>
</dbReference>
<evidence type="ECO:0000259" key="8">
    <source>
        <dbReference type="Pfam" id="PF10502"/>
    </source>
</evidence>
<dbReference type="PANTHER" id="PTHR43390:SF1">
    <property type="entry name" value="CHLOROPLAST PROCESSING PEPTIDASE"/>
    <property type="match status" value="1"/>
</dbReference>
<dbReference type="InterPro" id="IPR019533">
    <property type="entry name" value="Peptidase_S26"/>
</dbReference>
<feature type="active site" evidence="6">
    <location>
        <position position="118"/>
    </location>
</feature>
<dbReference type="AlphaFoldDB" id="A0A6N3AU22"/>
<comment type="subcellular location">
    <subcellularLocation>
        <location evidence="7">Membrane</location>
        <topology evidence="7">Single-pass type II membrane protein</topology>
    </subcellularLocation>
</comment>
<dbReference type="EC" id="3.4.21.89" evidence="3 7"/>
<organism evidence="9">
    <name type="scientific">Paraprevotella clara</name>
    <dbReference type="NCBI Taxonomy" id="454154"/>
    <lineage>
        <taxon>Bacteria</taxon>
        <taxon>Pseudomonadati</taxon>
        <taxon>Bacteroidota</taxon>
        <taxon>Bacteroidia</taxon>
        <taxon>Bacteroidales</taxon>
        <taxon>Prevotellaceae</taxon>
        <taxon>Paraprevotella</taxon>
    </lineage>
</organism>
<dbReference type="GO" id="GO:0004252">
    <property type="term" value="F:serine-type endopeptidase activity"/>
    <property type="evidence" value="ECO:0007669"/>
    <property type="project" value="InterPro"/>
</dbReference>
<feature type="active site" evidence="6">
    <location>
        <position position="46"/>
    </location>
</feature>
<evidence type="ECO:0000256" key="2">
    <source>
        <dbReference type="ARBA" id="ARBA00009370"/>
    </source>
</evidence>
<protein>
    <recommendedName>
        <fullName evidence="4 7">Signal peptidase I</fullName>
        <ecNumber evidence="3 7">3.4.21.89</ecNumber>
    </recommendedName>
</protein>
<dbReference type="EMBL" id="CACRUT010000008">
    <property type="protein sequence ID" value="VYT93106.1"/>
    <property type="molecule type" value="Genomic_DNA"/>
</dbReference>
<dbReference type="PANTHER" id="PTHR43390">
    <property type="entry name" value="SIGNAL PEPTIDASE I"/>
    <property type="match status" value="1"/>
</dbReference>
<keyword evidence="7" id="KW-1133">Transmembrane helix</keyword>
<proteinExistence type="inferred from homology"/>
<evidence type="ECO:0000256" key="5">
    <source>
        <dbReference type="ARBA" id="ARBA00022801"/>
    </source>
</evidence>
<comment type="similarity">
    <text evidence="2 7">Belongs to the peptidase S26 family.</text>
</comment>
<dbReference type="RefSeq" id="WP_412990807.1">
    <property type="nucleotide sequence ID" value="NZ_CACRUT010000008.1"/>
</dbReference>
<evidence type="ECO:0000256" key="1">
    <source>
        <dbReference type="ARBA" id="ARBA00000677"/>
    </source>
</evidence>
<dbReference type="InterPro" id="IPR000223">
    <property type="entry name" value="Pept_S26A_signal_pept_1"/>
</dbReference>
<dbReference type="NCBIfam" id="TIGR02227">
    <property type="entry name" value="sigpep_I_bact"/>
    <property type="match status" value="1"/>
</dbReference>
<keyword evidence="5 7" id="KW-0378">Hydrolase</keyword>
<dbReference type="PRINTS" id="PR00727">
    <property type="entry name" value="LEADERPTASE"/>
</dbReference>
<comment type="catalytic activity">
    <reaction evidence="1 7">
        <text>Cleavage of hydrophobic, N-terminal signal or leader sequences from secreted and periplasmic proteins.</text>
        <dbReference type="EC" id="3.4.21.89"/>
    </reaction>
</comment>
<gene>
    <name evidence="9" type="primary">lepB_1</name>
    <name evidence="9" type="ORF">PCLFYP37_01504</name>
</gene>
<keyword evidence="7" id="KW-0645">Protease</keyword>
<feature type="domain" description="Peptidase S26" evidence="8">
    <location>
        <begin position="240"/>
        <end position="273"/>
    </location>
</feature>
<feature type="domain" description="Peptidase S26" evidence="8">
    <location>
        <begin position="20"/>
        <end position="131"/>
    </location>
</feature>
<accession>A0A6N3AU22</accession>
<keyword evidence="7" id="KW-0812">Transmembrane</keyword>
<evidence type="ECO:0000256" key="3">
    <source>
        <dbReference type="ARBA" id="ARBA00013208"/>
    </source>
</evidence>
<name>A0A6N3AU22_9BACT</name>
<evidence type="ECO:0000256" key="6">
    <source>
        <dbReference type="PIRSR" id="PIRSR600223-1"/>
    </source>
</evidence>
<dbReference type="Pfam" id="PF10502">
    <property type="entry name" value="Peptidase_S26"/>
    <property type="match status" value="2"/>
</dbReference>
<evidence type="ECO:0000313" key="9">
    <source>
        <dbReference type="EMBL" id="VYT93106.1"/>
    </source>
</evidence>
<keyword evidence="7" id="KW-0472">Membrane</keyword>
<dbReference type="InterPro" id="IPR036286">
    <property type="entry name" value="LexA/Signal_pep-like_sf"/>
</dbReference>
<dbReference type="GO" id="GO:0006465">
    <property type="term" value="P:signal peptide processing"/>
    <property type="evidence" value="ECO:0007669"/>
    <property type="project" value="InterPro"/>
</dbReference>
<evidence type="ECO:0000256" key="7">
    <source>
        <dbReference type="RuleBase" id="RU362042"/>
    </source>
</evidence>
<dbReference type="GO" id="GO:0009003">
    <property type="term" value="F:signal peptidase activity"/>
    <property type="evidence" value="ECO:0007669"/>
    <property type="project" value="UniProtKB-EC"/>
</dbReference>
<dbReference type="InterPro" id="IPR019757">
    <property type="entry name" value="Pept_S26A_signal_pept_1_Lys-AS"/>
</dbReference>
<dbReference type="CDD" id="cd06530">
    <property type="entry name" value="S26_SPase_I"/>
    <property type="match status" value="2"/>
</dbReference>
<evidence type="ECO:0000256" key="4">
    <source>
        <dbReference type="ARBA" id="ARBA00019232"/>
    </source>
</evidence>
<dbReference type="Gene3D" id="2.10.109.10">
    <property type="entry name" value="Umud Fragment, subunit A"/>
    <property type="match status" value="1"/>
</dbReference>
<sequence length="299" mass="34189">MKAAWGVAYKVACGVCLVWLAVVLGVAVHYGWRALVADTFVIPSDSMSPTLLPGDKVRVDKTVFGARLYTSLDFTEGRMESIRTRGCRGLRYNDIVVFNYPVNDKGRIGFKMNYVYVKRVAALPGDTISFVHSRPVNSHYEGVLGLPEAQQRLEETPDSLIPWYAMRNILVETAVLGYTIKDIPPVYVPRQGDILRMDDWRKAEIYRRAIEWETGRALAWDGARGQCLSDGRPLPYYRFRKNYYFVCGDMAYGSKDSRYWGFVPEEYIVGVVDRVVESHHPLTGRERRERRGLNLTNNE</sequence>
<reference evidence="9" key="1">
    <citation type="submission" date="2019-11" db="EMBL/GenBank/DDBJ databases">
        <authorList>
            <person name="Feng L."/>
        </authorList>
    </citation>
    <scope>NUCLEOTIDE SEQUENCE</scope>
    <source>
        <strain evidence="9">PclaraLFYP37</strain>
    </source>
</reference>